<feature type="non-terminal residue" evidence="1">
    <location>
        <position position="1"/>
    </location>
</feature>
<evidence type="ECO:0000313" key="1">
    <source>
        <dbReference type="EMBL" id="EKM33634.1"/>
    </source>
</evidence>
<name>A0A454D4S2_VIBHA</name>
<dbReference type="Proteomes" id="UP000008367">
    <property type="component" value="Unassembled WGS sequence"/>
</dbReference>
<sequence length="17" mass="2272">WFRLRQRRASFWWSCVS</sequence>
<evidence type="ECO:0000313" key="2">
    <source>
        <dbReference type="Proteomes" id="UP000008367"/>
    </source>
</evidence>
<dbReference type="EMBL" id="AJSR01000183">
    <property type="protein sequence ID" value="EKM33634.1"/>
    <property type="molecule type" value="Genomic_DNA"/>
</dbReference>
<reference evidence="1 2" key="1">
    <citation type="submission" date="2012-10" db="EMBL/GenBank/DDBJ databases">
        <title>Genome sequence of Vibrio Cholerae HENC-02.</title>
        <authorList>
            <person name="Eppinger M."/>
            <person name="Hasan N.A."/>
            <person name="Sengamalay N."/>
            <person name="Hine E."/>
            <person name="Su Q."/>
            <person name="Daugherty S.C."/>
            <person name="Young S."/>
            <person name="Sadzewicz L."/>
            <person name="Tallon L."/>
            <person name="Cebula T.A."/>
            <person name="Ravel J."/>
            <person name="Colwell R.R."/>
        </authorList>
    </citation>
    <scope>NUCLEOTIDE SEQUENCE [LARGE SCALE GENOMIC DNA]</scope>
    <source>
        <strain evidence="1 2">HENC-02</strain>
    </source>
</reference>
<organism evidence="1 2">
    <name type="scientific">Vibrio harveyi</name>
    <name type="common">Beneckea harveyi</name>
    <dbReference type="NCBI Taxonomy" id="669"/>
    <lineage>
        <taxon>Bacteria</taxon>
        <taxon>Pseudomonadati</taxon>
        <taxon>Pseudomonadota</taxon>
        <taxon>Gammaproteobacteria</taxon>
        <taxon>Vibrionales</taxon>
        <taxon>Vibrionaceae</taxon>
        <taxon>Vibrio</taxon>
    </lineage>
</organism>
<proteinExistence type="predicted"/>
<protein>
    <submittedName>
        <fullName evidence="1">TonB-dependent hemoglobin/transferrin/lactoferrin receptor family protein</fullName>
    </submittedName>
</protein>
<gene>
    <name evidence="1" type="ORF">VCHENC02_0937C</name>
</gene>
<dbReference type="AlphaFoldDB" id="A0A454D4S2"/>
<comment type="caution">
    <text evidence="1">The sequence shown here is derived from an EMBL/GenBank/DDBJ whole genome shotgun (WGS) entry which is preliminary data.</text>
</comment>
<keyword evidence="1" id="KW-0675">Receptor</keyword>
<accession>A0A454D4S2</accession>